<keyword evidence="2" id="KW-0802">TPR repeat</keyword>
<comment type="caution">
    <text evidence="4">The sequence shown here is derived from an EMBL/GenBank/DDBJ whole genome shotgun (WGS) entry which is preliminary data.</text>
</comment>
<dbReference type="Proteomes" id="UP000538931">
    <property type="component" value="Unassembled WGS sequence"/>
</dbReference>
<evidence type="ECO:0000259" key="3">
    <source>
        <dbReference type="PROSITE" id="PS50110"/>
    </source>
</evidence>
<evidence type="ECO:0000256" key="2">
    <source>
        <dbReference type="PROSITE-ProRule" id="PRU00339"/>
    </source>
</evidence>
<feature type="repeat" description="TPR" evidence="2">
    <location>
        <begin position="446"/>
        <end position="479"/>
    </location>
</feature>
<dbReference type="Gene3D" id="1.25.40.10">
    <property type="entry name" value="Tetratricopeptide repeat domain"/>
    <property type="match status" value="3"/>
</dbReference>
<feature type="domain" description="Response regulatory" evidence="3">
    <location>
        <begin position="32"/>
        <end position="151"/>
    </location>
</feature>
<dbReference type="Pfam" id="PF00072">
    <property type="entry name" value="Response_reg"/>
    <property type="match status" value="1"/>
</dbReference>
<dbReference type="AlphaFoldDB" id="A0A7W1WYU7"/>
<gene>
    <name evidence="4" type="ORF">H1S06_10360</name>
</gene>
<dbReference type="InterPro" id="IPR011006">
    <property type="entry name" value="CheY-like_superfamily"/>
</dbReference>
<comment type="caution">
    <text evidence="1">Lacks conserved residue(s) required for the propagation of feature annotation.</text>
</comment>
<reference evidence="4 5" key="1">
    <citation type="submission" date="2020-07" db="EMBL/GenBank/DDBJ databases">
        <title>Bacterium isolated from marien macroalgae.</title>
        <authorList>
            <person name="Zhu K."/>
            <person name="Lu D."/>
            <person name="Du Z."/>
        </authorList>
    </citation>
    <scope>NUCLEOTIDE SEQUENCE [LARGE SCALE GENOMIC DNA]</scope>
    <source>
        <strain evidence="4 5">3-1745</strain>
    </source>
</reference>
<organism evidence="4 5">
    <name type="scientific">Marinobacterium marinum</name>
    <dbReference type="NCBI Taxonomy" id="2756129"/>
    <lineage>
        <taxon>Bacteria</taxon>
        <taxon>Pseudomonadati</taxon>
        <taxon>Pseudomonadota</taxon>
        <taxon>Gammaproteobacteria</taxon>
        <taxon>Oceanospirillales</taxon>
        <taxon>Oceanospirillaceae</taxon>
        <taxon>Marinobacterium</taxon>
    </lineage>
</organism>
<evidence type="ECO:0000313" key="5">
    <source>
        <dbReference type="Proteomes" id="UP000538931"/>
    </source>
</evidence>
<dbReference type="EMBL" id="JACEMT010000050">
    <property type="protein sequence ID" value="MBA4502764.1"/>
    <property type="molecule type" value="Genomic_DNA"/>
</dbReference>
<dbReference type="SUPFAM" id="SSF48452">
    <property type="entry name" value="TPR-like"/>
    <property type="match status" value="2"/>
</dbReference>
<dbReference type="InterPro" id="IPR019734">
    <property type="entry name" value="TPR_rpt"/>
</dbReference>
<evidence type="ECO:0000256" key="1">
    <source>
        <dbReference type="PROSITE-ProRule" id="PRU00169"/>
    </source>
</evidence>
<accession>A0A7W1WYU7</accession>
<dbReference type="Gene3D" id="3.40.50.2300">
    <property type="match status" value="1"/>
</dbReference>
<dbReference type="PROSITE" id="PS50005">
    <property type="entry name" value="TPR"/>
    <property type="match status" value="1"/>
</dbReference>
<dbReference type="InterPro" id="IPR001789">
    <property type="entry name" value="Sig_transdc_resp-reg_receiver"/>
</dbReference>
<dbReference type="InterPro" id="IPR011990">
    <property type="entry name" value="TPR-like_helical_dom_sf"/>
</dbReference>
<sequence length="552" mass="61840">MLCILDITYNSIRLQGGPATVASRTIDYSHKKVLLIDSSGNLRSTIFYMLRELGVRNVKAVTVNDKVLSLIREEAFDVILMGHNSSDAVTGLQLLEEARFRGFMRPTAGWIFMTSDASQAVVLHAIDSRPDDVLTRPFSIDELKSRLDQLILRKIALAPVEQAMEAGDLEAAVQACDDLPRQDANRDDARCLKADLLLRLGRPEEAYAVLEPAFWQTPDKELGLCMAQALIAMQRLAEAQDVLESLIEQYPLLIAAHDLLAQVCELSGDLEGARDILQQATSKAPLGIPRQMELGRVATRTHVLELAEGAYRKSINLGRHSCYRSPDPYLRLANIRRLEMQGADSRRQIELRNDLDMQLNRAEHDFPSDAGLKVRTALLRARVCRDQGEQAEENRYRQDAQRYNAALDQPLELEHEARILSGDQMVPVARTPESGKSPVQRDHNMSDKVNRLGVKHYLAGKMPQATRYFGLAIEYNPGNAAALLNLAQLFLEAARDSEKRREQRLKMVERYLHLTARLPLDTAESLRQSQLEAFLAQPVDSLPAGSLGVLLR</sequence>
<protein>
    <submittedName>
        <fullName evidence="4">Response regulator</fullName>
    </submittedName>
</protein>
<dbReference type="PROSITE" id="PS50110">
    <property type="entry name" value="RESPONSE_REGULATORY"/>
    <property type="match status" value="1"/>
</dbReference>
<dbReference type="GO" id="GO:0000160">
    <property type="term" value="P:phosphorelay signal transduction system"/>
    <property type="evidence" value="ECO:0007669"/>
    <property type="project" value="InterPro"/>
</dbReference>
<keyword evidence="5" id="KW-1185">Reference proteome</keyword>
<dbReference type="SUPFAM" id="SSF52172">
    <property type="entry name" value="CheY-like"/>
    <property type="match status" value="1"/>
</dbReference>
<evidence type="ECO:0000313" key="4">
    <source>
        <dbReference type="EMBL" id="MBA4502764.1"/>
    </source>
</evidence>
<name>A0A7W1WYU7_9GAMM</name>
<dbReference type="SMART" id="SM00448">
    <property type="entry name" value="REC"/>
    <property type="match status" value="1"/>
</dbReference>
<proteinExistence type="predicted"/>